<sequence length="348" mass="41021">MESGVDLRQYSSELHEQLRTAHSLAVKDCIEQAEKLAQLHTEITACDDAFANAFFVNIWFFFQRLEDMLQGFQSELGTICSDMKRLQQQSIDISQQLQNRQQVRGELSQFVDDMVVPNSMIQAIVERDVGDREFLEQLHELQHKLQFLKAQEFRDAKAACDVHDVVENLKLKVSAEALFVYRNLFSQAFACDGSNKIVHNFGSFVESFGKNRQRRVVEVIFCIARILKRAAHENTRHFPSLLDEIFRFFYEFLLANDRQVARELTVCCKNSTAKLSFVWVGHHRFFFFFFRRFQKLLLFQVRDEYMEVVSKMFFTYFKTYASRLFRLLVSCFIPFNIIIERTLRPVTI</sequence>
<dbReference type="OrthoDB" id="19482at2759"/>
<gene>
    <name evidence="3" type="ORF">GPUH_LOCUS13924</name>
</gene>
<protein>
    <recommendedName>
        <fullName evidence="1">Vacuolar protein sorting-associated protein 52 homolog</fullName>
    </recommendedName>
</protein>
<dbReference type="GO" id="GO:0042147">
    <property type="term" value="P:retrograde transport, endosome to Golgi"/>
    <property type="evidence" value="ECO:0007669"/>
    <property type="project" value="TreeGrafter"/>
</dbReference>
<dbReference type="AlphaFoldDB" id="A0A3P7PTZ9"/>
<name>A0A3P7PTZ9_9BILA</name>
<reference evidence="3 4" key="1">
    <citation type="submission" date="2018-11" db="EMBL/GenBank/DDBJ databases">
        <authorList>
            <consortium name="Pathogen Informatics"/>
        </authorList>
    </citation>
    <scope>NUCLEOTIDE SEQUENCE [LARGE SCALE GENOMIC DNA]</scope>
</reference>
<keyword evidence="4" id="KW-1185">Reference proteome</keyword>
<organism evidence="3 4">
    <name type="scientific">Gongylonema pulchrum</name>
    <dbReference type="NCBI Taxonomy" id="637853"/>
    <lineage>
        <taxon>Eukaryota</taxon>
        <taxon>Metazoa</taxon>
        <taxon>Ecdysozoa</taxon>
        <taxon>Nematoda</taxon>
        <taxon>Chromadorea</taxon>
        <taxon>Rhabditida</taxon>
        <taxon>Spirurina</taxon>
        <taxon>Spiruromorpha</taxon>
        <taxon>Spiruroidea</taxon>
        <taxon>Gongylonematidae</taxon>
        <taxon>Gongylonema</taxon>
    </lineage>
</organism>
<dbReference type="GO" id="GO:0000938">
    <property type="term" value="C:GARP complex"/>
    <property type="evidence" value="ECO:0007669"/>
    <property type="project" value="TreeGrafter"/>
</dbReference>
<dbReference type="InterPro" id="IPR048319">
    <property type="entry name" value="Vps52_CC"/>
</dbReference>
<feature type="domain" description="Vps52 coiled-coil" evidence="2">
    <location>
        <begin position="30"/>
        <end position="173"/>
    </location>
</feature>
<dbReference type="InterPro" id="IPR007258">
    <property type="entry name" value="Vps52"/>
</dbReference>
<evidence type="ECO:0000259" key="2">
    <source>
        <dbReference type="Pfam" id="PF04129"/>
    </source>
</evidence>
<dbReference type="GO" id="GO:0007041">
    <property type="term" value="P:lysosomal transport"/>
    <property type="evidence" value="ECO:0007669"/>
    <property type="project" value="TreeGrafter"/>
</dbReference>
<proteinExistence type="predicted"/>
<accession>A0A3P7PTZ9</accession>
<dbReference type="Pfam" id="PF04129">
    <property type="entry name" value="Vps52_CC"/>
    <property type="match status" value="1"/>
</dbReference>
<dbReference type="GO" id="GO:0005829">
    <property type="term" value="C:cytosol"/>
    <property type="evidence" value="ECO:0007669"/>
    <property type="project" value="GOC"/>
</dbReference>
<dbReference type="GO" id="GO:0019905">
    <property type="term" value="F:syntaxin binding"/>
    <property type="evidence" value="ECO:0007669"/>
    <property type="project" value="TreeGrafter"/>
</dbReference>
<dbReference type="GO" id="GO:0032456">
    <property type="term" value="P:endocytic recycling"/>
    <property type="evidence" value="ECO:0007669"/>
    <property type="project" value="TreeGrafter"/>
</dbReference>
<dbReference type="PANTHER" id="PTHR14190:SF7">
    <property type="entry name" value="VACUOLAR PROTEIN SORTING-ASSOCIATED PROTEIN 52 HOMOLOG"/>
    <property type="match status" value="1"/>
</dbReference>
<dbReference type="PANTHER" id="PTHR14190">
    <property type="entry name" value="SUPPRESSOR OF ACTIN MUTATIONS 2/VACUOLAR PROTEIN SORTING 52"/>
    <property type="match status" value="1"/>
</dbReference>
<evidence type="ECO:0000256" key="1">
    <source>
        <dbReference type="ARBA" id="ARBA00017083"/>
    </source>
</evidence>
<evidence type="ECO:0000313" key="3">
    <source>
        <dbReference type="EMBL" id="VDN23242.1"/>
    </source>
</evidence>
<evidence type="ECO:0000313" key="4">
    <source>
        <dbReference type="Proteomes" id="UP000271098"/>
    </source>
</evidence>
<dbReference type="Proteomes" id="UP000271098">
    <property type="component" value="Unassembled WGS sequence"/>
</dbReference>
<dbReference type="EMBL" id="UYRT01080712">
    <property type="protein sequence ID" value="VDN23242.1"/>
    <property type="molecule type" value="Genomic_DNA"/>
</dbReference>
<dbReference type="GO" id="GO:0006896">
    <property type="term" value="P:Golgi to vacuole transport"/>
    <property type="evidence" value="ECO:0007669"/>
    <property type="project" value="TreeGrafter"/>
</dbReference>